<dbReference type="Proteomes" id="UP000822476">
    <property type="component" value="Unassembled WGS sequence"/>
</dbReference>
<dbReference type="InterPro" id="IPR029058">
    <property type="entry name" value="AB_hydrolase_fold"/>
</dbReference>
<evidence type="ECO:0000313" key="4">
    <source>
        <dbReference type="Proteomes" id="UP000822476"/>
    </source>
</evidence>
<sequence>MDLYYLEKNRFDLLDDHPYAQSVSGVDSQDCGDAILLHGNVDLSAMGSSAQINQWIDVVDDVNPSLPNLRNAETFIHPELHNELKPFEIDKRNNWIIGEKFVQRNMLRLLEKCSLQESIDIDRFTDLSDLACLQRRRANRHLRIRHIARGIRNTMTMLSWCLENCFTFHQWCLTHLPANLLRLYCDGYICLWRQNKAMSLLTALNRLVIDRGLTSSFALDSPIHELLQLSVVGNSVNKKSDPALKTSLSARAGWHSSSLPVRRTMTAENSTDQPILVCLTFPASRNSNRLCSLLQELSTIGRISVETPEEQCCDMMRLRLRLYIRRVLMRLQEPKHCPTYLVGFGVGAILVLLAWLHLYSLHVRCERPGIAGIVCIGIPLVGLKGSRGFPSDQLLTVPELPTLFVVGSNSRLGSKSQALYFRRQLAMAQRRANIGRTTPEHMDDDQAVCESPSSDSNRPAKLLGQNETRLTSGIQVLTVGGADHLLRLRPFTCARLCTTQEAIDKRIVDTIQRFIHQTERSAHNSILEYSSNESDVSLTQCEPTRTPSLKTAQSLGCRNPSPQLFHLSSTSAYVAESGSSHPHLSHTRKLHHSYLRRPYLAATGPNYCGSYMDC</sequence>
<reference evidence="3" key="1">
    <citation type="submission" date="2019-07" db="EMBL/GenBank/DDBJ databases">
        <title>Annotation for the trematode Paragonimus miyazaki's.</title>
        <authorList>
            <person name="Choi Y.-J."/>
        </authorList>
    </citation>
    <scope>NUCLEOTIDE SEQUENCE</scope>
    <source>
        <strain evidence="3">Japan</strain>
    </source>
</reference>
<keyword evidence="2" id="KW-1133">Transmembrane helix</keyword>
<dbReference type="InterPro" id="IPR026555">
    <property type="entry name" value="NSL3/Tex30"/>
</dbReference>
<proteinExistence type="predicted"/>
<dbReference type="PANTHER" id="PTHR13136">
    <property type="entry name" value="TESTIS DEVELOPMENT PROTEIN PRTD"/>
    <property type="match status" value="1"/>
</dbReference>
<evidence type="ECO:0000313" key="3">
    <source>
        <dbReference type="EMBL" id="KAF7243802.1"/>
    </source>
</evidence>
<dbReference type="GO" id="GO:0044545">
    <property type="term" value="C:NSL complex"/>
    <property type="evidence" value="ECO:0007669"/>
    <property type="project" value="TreeGrafter"/>
</dbReference>
<dbReference type="PANTHER" id="PTHR13136:SF16">
    <property type="entry name" value="KAT8 REGULATORY NSL COMPLEX SUBUNIT 3"/>
    <property type="match status" value="1"/>
</dbReference>
<feature type="transmembrane region" description="Helical" evidence="2">
    <location>
        <begin position="339"/>
        <end position="358"/>
    </location>
</feature>
<keyword evidence="2" id="KW-0812">Transmembrane</keyword>
<evidence type="ECO:0000256" key="1">
    <source>
        <dbReference type="SAM" id="MobiDB-lite"/>
    </source>
</evidence>
<evidence type="ECO:0000256" key="2">
    <source>
        <dbReference type="SAM" id="Phobius"/>
    </source>
</evidence>
<dbReference type="GO" id="GO:0045944">
    <property type="term" value="P:positive regulation of transcription by RNA polymerase II"/>
    <property type="evidence" value="ECO:0007669"/>
    <property type="project" value="TreeGrafter"/>
</dbReference>
<name>A0A8S9YL34_9TREM</name>
<dbReference type="OrthoDB" id="6415022at2759"/>
<gene>
    <name evidence="3" type="ORF">EG68_10115</name>
</gene>
<accession>A0A8S9YL34</accession>
<dbReference type="SUPFAM" id="SSF53474">
    <property type="entry name" value="alpha/beta-Hydrolases"/>
    <property type="match status" value="1"/>
</dbReference>
<dbReference type="EMBL" id="JTDE01006430">
    <property type="protein sequence ID" value="KAF7243802.1"/>
    <property type="molecule type" value="Genomic_DNA"/>
</dbReference>
<feature type="region of interest" description="Disordered" evidence="1">
    <location>
        <begin position="437"/>
        <end position="461"/>
    </location>
</feature>
<organism evidence="3 4">
    <name type="scientific">Paragonimus skrjabini miyazakii</name>
    <dbReference type="NCBI Taxonomy" id="59628"/>
    <lineage>
        <taxon>Eukaryota</taxon>
        <taxon>Metazoa</taxon>
        <taxon>Spiralia</taxon>
        <taxon>Lophotrochozoa</taxon>
        <taxon>Platyhelminthes</taxon>
        <taxon>Trematoda</taxon>
        <taxon>Digenea</taxon>
        <taxon>Plagiorchiida</taxon>
        <taxon>Troglotremata</taxon>
        <taxon>Troglotrematidae</taxon>
        <taxon>Paragonimus</taxon>
    </lineage>
</organism>
<keyword evidence="4" id="KW-1185">Reference proteome</keyword>
<protein>
    <submittedName>
        <fullName evidence="3">Uncharacterized protein</fullName>
    </submittedName>
</protein>
<keyword evidence="2" id="KW-0472">Membrane</keyword>
<comment type="caution">
    <text evidence="3">The sequence shown here is derived from an EMBL/GenBank/DDBJ whole genome shotgun (WGS) entry which is preliminary data.</text>
</comment>
<dbReference type="AlphaFoldDB" id="A0A8S9YL34"/>